<comment type="caution">
    <text evidence="2">The sequence shown here is derived from an EMBL/GenBank/DDBJ whole genome shotgun (WGS) entry which is preliminary data.</text>
</comment>
<feature type="transmembrane region" description="Helical" evidence="1">
    <location>
        <begin position="158"/>
        <end position="179"/>
    </location>
</feature>
<keyword evidence="1" id="KW-0472">Membrane</keyword>
<feature type="transmembrane region" description="Helical" evidence="1">
    <location>
        <begin position="199"/>
        <end position="219"/>
    </location>
</feature>
<feature type="transmembrane region" description="Helical" evidence="1">
    <location>
        <begin position="239"/>
        <end position="257"/>
    </location>
</feature>
<dbReference type="InterPro" id="IPR007354">
    <property type="entry name" value="CruF-like"/>
</dbReference>
<dbReference type="EMBL" id="JAQAGZ010000020">
    <property type="protein sequence ID" value="MCZ8515853.1"/>
    <property type="molecule type" value="Genomic_DNA"/>
</dbReference>
<dbReference type="Proteomes" id="UP001527882">
    <property type="component" value="Unassembled WGS sequence"/>
</dbReference>
<evidence type="ECO:0000313" key="2">
    <source>
        <dbReference type="EMBL" id="MCZ8515853.1"/>
    </source>
</evidence>
<keyword evidence="3" id="KW-1185">Reference proteome</keyword>
<keyword evidence="1" id="KW-1133">Transmembrane helix</keyword>
<gene>
    <name evidence="2" type="ORF">O9H85_26345</name>
</gene>
<reference evidence="2 3" key="1">
    <citation type="submission" date="2022-12" db="EMBL/GenBank/DDBJ databases">
        <title>Draft genome sequence of Paenibacillus sp. dW9.</title>
        <authorList>
            <person name="Choi E.-W."/>
            <person name="Kim D.-U."/>
        </authorList>
    </citation>
    <scope>NUCLEOTIDE SEQUENCE [LARGE SCALE GENOMIC DNA]</scope>
    <source>
        <strain evidence="3">dW9</strain>
    </source>
</reference>
<feature type="transmembrane region" description="Helical" evidence="1">
    <location>
        <begin position="263"/>
        <end position="280"/>
    </location>
</feature>
<feature type="transmembrane region" description="Helical" evidence="1">
    <location>
        <begin position="91"/>
        <end position="115"/>
    </location>
</feature>
<proteinExistence type="predicted"/>
<accession>A0ABT4QG44</accession>
<protein>
    <submittedName>
        <fullName evidence="2">Carotenoid biosynthesis protein</fullName>
    </submittedName>
</protein>
<dbReference type="PANTHER" id="PTHR39419">
    <property type="entry name" value="SLL0814 PROTEIN"/>
    <property type="match status" value="1"/>
</dbReference>
<dbReference type="Pfam" id="PF04240">
    <property type="entry name" value="Caroten_synth"/>
    <property type="match status" value="1"/>
</dbReference>
<evidence type="ECO:0000313" key="3">
    <source>
        <dbReference type="Proteomes" id="UP001527882"/>
    </source>
</evidence>
<sequence>MVIRLLQGLTLLYAFAFICGLILVGAGLLSSWLEWATGFYLILGGLTALVWYVSRYGKRQTVFLFVITASVSYAAEWIGAHTELWFGGYEYGLAFAPLLFGVPLAVPFAWCMLLITGKALAPVRIPADSWRGLTLAETQAPNKRKLLRARRRIRRRSFWLPAVWGASMAAAVVLLLNPAAIKLRYGAWKAGLGQSGWPAFYDIPLSNFLCWWLIALLILKLVNYLHDEYFRMIRTSSSIVSLPVMLLITLEALFLTLALRSGLGWAAALNLLLLSGLLLWKRTEERA</sequence>
<feature type="transmembrane region" description="Helical" evidence="1">
    <location>
        <begin position="35"/>
        <end position="54"/>
    </location>
</feature>
<dbReference type="PANTHER" id="PTHR39419:SF1">
    <property type="entry name" value="SLL0814 PROTEIN"/>
    <property type="match status" value="1"/>
</dbReference>
<organism evidence="2 3">
    <name type="scientific">Paenibacillus gyeongsangnamensis</name>
    <dbReference type="NCBI Taxonomy" id="3388067"/>
    <lineage>
        <taxon>Bacteria</taxon>
        <taxon>Bacillati</taxon>
        <taxon>Bacillota</taxon>
        <taxon>Bacilli</taxon>
        <taxon>Bacillales</taxon>
        <taxon>Paenibacillaceae</taxon>
        <taxon>Paenibacillus</taxon>
    </lineage>
</organism>
<evidence type="ECO:0000256" key="1">
    <source>
        <dbReference type="SAM" id="Phobius"/>
    </source>
</evidence>
<feature type="transmembrane region" description="Helical" evidence="1">
    <location>
        <begin position="12"/>
        <end position="29"/>
    </location>
</feature>
<name>A0ABT4QG44_9BACL</name>
<dbReference type="RefSeq" id="WP_269884388.1">
    <property type="nucleotide sequence ID" value="NZ_JAQAGZ010000020.1"/>
</dbReference>
<keyword evidence="1" id="KW-0812">Transmembrane</keyword>
<feature type="transmembrane region" description="Helical" evidence="1">
    <location>
        <begin position="61"/>
        <end position="79"/>
    </location>
</feature>